<dbReference type="Pfam" id="PF03553">
    <property type="entry name" value="Na_H_antiporter"/>
    <property type="match status" value="1"/>
</dbReference>
<evidence type="ECO:0000256" key="5">
    <source>
        <dbReference type="ARBA" id="ARBA00023136"/>
    </source>
</evidence>
<name>A0A656HEY5_THINJ</name>
<keyword evidence="4 6" id="KW-1133">Transmembrane helix</keyword>
<feature type="transmembrane region" description="Helical" evidence="6">
    <location>
        <begin position="315"/>
        <end position="332"/>
    </location>
</feature>
<sequence length="459" mass="48206">MEFGLLSVLPPLLAIALAIVSRDVVISLLTGIFAGFLILNNFNPLDAVIALLDNIISLFAEGWIAKTLLFSLMVGAVMRLVVDSGGVAGLVHFLTQKSRTIRSGKGALILAYIIGLLIFIESSITSLVAGTVTRPLCDKFGVSRQKLAYVCDATSAPVCSLIALNGWGALLIGLITAQVTDGMLSGSPTRIFIESIPFNFYALIAIALVLVVILRGWDVGSMRHYERQVTPTKLPLPADGGHISRMLVPLVVLIGMMPVSLYYTGNGNFLEGSGSTAVFYAVLASLFVSFLQYVLGGVMSREAWFKSFYHGLSDMLPIVLILVLAFTIGNVTKSMGTGQYLASLAGDLVSPSLIPVIVFLLSSVIAFATGTSWGTFSIMLPIGVSLAVSTGANVELVIGAVVSGGVFGDHCSPISDTTIISSMAAGCNHIEHVNSQLPYALMGGTLAAGLFVLAGLLLA</sequence>
<accession>A0A656HEY5</accession>
<feature type="transmembrane region" description="Helical" evidence="6">
    <location>
        <begin position="246"/>
        <end position="265"/>
    </location>
</feature>
<keyword evidence="5 6" id="KW-0472">Membrane</keyword>
<dbReference type="OrthoDB" id="9762978at2"/>
<protein>
    <submittedName>
        <fullName evidence="8">Transporter, NhaC family</fullName>
    </submittedName>
</protein>
<dbReference type="AlphaFoldDB" id="A0A656HEY5"/>
<dbReference type="Proteomes" id="UP000005317">
    <property type="component" value="Unassembled WGS sequence"/>
</dbReference>
<dbReference type="PANTHER" id="PTHR43478:SF1">
    <property type="entry name" value="NA+_H+ ANTIPORTER NHAC-LIKE C-TERMINAL DOMAIN-CONTAINING PROTEIN"/>
    <property type="match status" value="1"/>
</dbReference>
<feature type="transmembrane region" description="Helical" evidence="6">
    <location>
        <begin position="439"/>
        <end position="458"/>
    </location>
</feature>
<evidence type="ECO:0000256" key="2">
    <source>
        <dbReference type="ARBA" id="ARBA00022475"/>
    </source>
</evidence>
<dbReference type="GO" id="GO:0005886">
    <property type="term" value="C:plasma membrane"/>
    <property type="evidence" value="ECO:0007669"/>
    <property type="project" value="UniProtKB-SubCell"/>
</dbReference>
<feature type="transmembrane region" description="Helical" evidence="6">
    <location>
        <begin position="198"/>
        <end position="217"/>
    </location>
</feature>
<reference evidence="9" key="1">
    <citation type="journal article" date="2011" name="Stand. Genomic Sci.">
        <title>Genome sequence of the filamentous, gliding Thiothrix nivea neotype strain (JP2(T)).</title>
        <authorList>
            <person name="Lapidus A."/>
            <person name="Nolan M."/>
            <person name="Lucas S."/>
            <person name="Glavina Del Rio T."/>
            <person name="Tice H."/>
            <person name="Cheng J.F."/>
            <person name="Tapia R."/>
            <person name="Han C."/>
            <person name="Goodwin L."/>
            <person name="Pitluck S."/>
            <person name="Liolios K."/>
            <person name="Pagani I."/>
            <person name="Ivanova N."/>
            <person name="Huntemann M."/>
            <person name="Mavromatis K."/>
            <person name="Mikhailova N."/>
            <person name="Pati A."/>
            <person name="Chen A."/>
            <person name="Palaniappan K."/>
            <person name="Land M."/>
            <person name="Brambilla E.M."/>
            <person name="Rohde M."/>
            <person name="Abt B."/>
            <person name="Verbarg S."/>
            <person name="Goker M."/>
            <person name="Bristow J."/>
            <person name="Eisen J.A."/>
            <person name="Markowitz V."/>
            <person name="Hugenholtz P."/>
            <person name="Kyrpides N.C."/>
            <person name="Klenk H.P."/>
            <person name="Woyke T."/>
        </authorList>
    </citation>
    <scope>NUCLEOTIDE SEQUENCE [LARGE SCALE GENOMIC DNA]</scope>
    <source>
        <strain evidence="9">ATCC 35100 / DSM 5205 / JP2</strain>
    </source>
</reference>
<comment type="subcellular location">
    <subcellularLocation>
        <location evidence="1">Cell membrane</location>
        <topology evidence="1">Multi-pass membrane protein</topology>
    </subcellularLocation>
</comment>
<evidence type="ECO:0000256" key="3">
    <source>
        <dbReference type="ARBA" id="ARBA00022692"/>
    </source>
</evidence>
<evidence type="ECO:0000259" key="7">
    <source>
        <dbReference type="Pfam" id="PF03553"/>
    </source>
</evidence>
<evidence type="ECO:0000256" key="6">
    <source>
        <dbReference type="SAM" id="Phobius"/>
    </source>
</evidence>
<dbReference type="EMBL" id="JH651384">
    <property type="protein sequence ID" value="EIJ33749.1"/>
    <property type="molecule type" value="Genomic_DNA"/>
</dbReference>
<dbReference type="InterPro" id="IPR018461">
    <property type="entry name" value="Na/H_Antiport_NhaC-like_C"/>
</dbReference>
<dbReference type="RefSeq" id="WP_002707698.1">
    <property type="nucleotide sequence ID" value="NZ_JH651384.1"/>
</dbReference>
<evidence type="ECO:0000313" key="9">
    <source>
        <dbReference type="Proteomes" id="UP000005317"/>
    </source>
</evidence>
<feature type="domain" description="Na+/H+ antiporter NhaC-like C-terminal" evidence="7">
    <location>
        <begin position="167"/>
        <end position="455"/>
    </location>
</feature>
<keyword evidence="2" id="KW-1003">Cell membrane</keyword>
<organism evidence="8 9">
    <name type="scientific">Thiothrix nivea (strain ATCC 35100 / DSM 5205 / JP2)</name>
    <dbReference type="NCBI Taxonomy" id="870187"/>
    <lineage>
        <taxon>Bacteria</taxon>
        <taxon>Pseudomonadati</taxon>
        <taxon>Pseudomonadota</taxon>
        <taxon>Gammaproteobacteria</taxon>
        <taxon>Thiotrichales</taxon>
        <taxon>Thiotrichaceae</taxon>
        <taxon>Thiothrix</taxon>
    </lineage>
</organism>
<feature type="transmembrane region" description="Helical" evidence="6">
    <location>
        <begin position="153"/>
        <end position="177"/>
    </location>
</feature>
<feature type="transmembrane region" description="Helical" evidence="6">
    <location>
        <begin position="277"/>
        <end position="295"/>
    </location>
</feature>
<gene>
    <name evidence="8" type="ORF">Thini_1129</name>
</gene>
<feature type="transmembrane region" description="Helical" evidence="6">
    <location>
        <begin position="107"/>
        <end position="133"/>
    </location>
</feature>
<feature type="transmembrane region" description="Helical" evidence="6">
    <location>
        <begin position="353"/>
        <end position="376"/>
    </location>
</feature>
<evidence type="ECO:0000256" key="4">
    <source>
        <dbReference type="ARBA" id="ARBA00022989"/>
    </source>
</evidence>
<feature type="transmembrane region" description="Helical" evidence="6">
    <location>
        <begin position="12"/>
        <end position="38"/>
    </location>
</feature>
<evidence type="ECO:0000313" key="8">
    <source>
        <dbReference type="EMBL" id="EIJ33749.1"/>
    </source>
</evidence>
<dbReference type="PANTHER" id="PTHR43478">
    <property type="entry name" value="NA+/H+ ANTIPORTER-RELATED"/>
    <property type="match status" value="1"/>
</dbReference>
<keyword evidence="3 6" id="KW-0812">Transmembrane</keyword>
<proteinExistence type="predicted"/>
<keyword evidence="9" id="KW-1185">Reference proteome</keyword>
<evidence type="ECO:0000256" key="1">
    <source>
        <dbReference type="ARBA" id="ARBA00004651"/>
    </source>
</evidence>